<name>A0A9D7SXI6_9BACT</name>
<evidence type="ECO:0000313" key="4">
    <source>
        <dbReference type="EMBL" id="MBK9984046.1"/>
    </source>
</evidence>
<keyword evidence="3" id="KW-0456">Lyase</keyword>
<dbReference type="InterPro" id="IPR030868">
    <property type="entry name" value="MqnA"/>
</dbReference>
<comment type="caution">
    <text evidence="4">The sequence shown here is derived from an EMBL/GenBank/DDBJ whole genome shotgun (WGS) entry which is preliminary data.</text>
</comment>
<dbReference type="SUPFAM" id="SSF53850">
    <property type="entry name" value="Periplasmic binding protein-like II"/>
    <property type="match status" value="1"/>
</dbReference>
<dbReference type="PANTHER" id="PTHR37690:SF1">
    <property type="entry name" value="CHORISMATE DEHYDRATASE"/>
    <property type="match status" value="1"/>
</dbReference>
<keyword evidence="2" id="KW-0474">Menaquinone biosynthesis</keyword>
<accession>A0A9D7SXI6</accession>
<proteinExistence type="predicted"/>
<dbReference type="Gene3D" id="3.40.190.10">
    <property type="entry name" value="Periplasmic binding protein-like II"/>
    <property type="match status" value="2"/>
</dbReference>
<protein>
    <submittedName>
        <fullName evidence="4">Menaquinone biosynthesis protein</fullName>
    </submittedName>
</protein>
<dbReference type="CDD" id="cd13634">
    <property type="entry name" value="PBP2_Sco4506"/>
    <property type="match status" value="1"/>
</dbReference>
<dbReference type="GO" id="GO:0009234">
    <property type="term" value="P:menaquinone biosynthetic process"/>
    <property type="evidence" value="ECO:0007669"/>
    <property type="project" value="UniProtKB-KW"/>
</dbReference>
<reference evidence="4 5" key="1">
    <citation type="submission" date="2020-10" db="EMBL/GenBank/DDBJ databases">
        <title>Connecting structure to function with the recovery of over 1000 high-quality activated sludge metagenome-assembled genomes encoding full-length rRNA genes using long-read sequencing.</title>
        <authorList>
            <person name="Singleton C.M."/>
            <person name="Petriglieri F."/>
            <person name="Kristensen J.M."/>
            <person name="Kirkegaard R.H."/>
            <person name="Michaelsen T.Y."/>
            <person name="Andersen M.H."/>
            <person name="Karst S.M."/>
            <person name="Dueholm M.S."/>
            <person name="Nielsen P.H."/>
            <person name="Albertsen M."/>
        </authorList>
    </citation>
    <scope>NUCLEOTIDE SEQUENCE [LARGE SCALE GENOMIC DNA]</scope>
    <source>
        <strain evidence="4">Ribe_18-Q3-R11-54_MAXAC.273</strain>
    </source>
</reference>
<sequence>MKYRIALVDYLNALPFSEGLRLSGIEEEMEVHRVNPAQCAVLFREGLVDISLCPVGALEDMPEHEVVSDYCIGADGDVDTVMLLSHVPIHKIEKVRLDEHSRTSNKLVQILADRYWQTNWKYYFDENEKQPLSCVMIGDKVFDQKKNYPFRNDLAGEWKAMTGLPMVFAVWIAKPGVPPEVIQKLDDAFRLGLDFIRTPECLLPENRKKYLLNNISYSFDRRKKEAMQLYLQYADSLVTS</sequence>
<dbReference type="GO" id="GO:0016829">
    <property type="term" value="F:lyase activity"/>
    <property type="evidence" value="ECO:0007669"/>
    <property type="project" value="UniProtKB-KW"/>
</dbReference>
<dbReference type="AlphaFoldDB" id="A0A9D7SXI6"/>
<dbReference type="EMBL" id="JADKGY010000029">
    <property type="protein sequence ID" value="MBK9984046.1"/>
    <property type="molecule type" value="Genomic_DNA"/>
</dbReference>
<evidence type="ECO:0000256" key="3">
    <source>
        <dbReference type="ARBA" id="ARBA00023239"/>
    </source>
</evidence>
<comment type="pathway">
    <text evidence="1">Quinol/quinone metabolism; menaquinone biosynthesis.</text>
</comment>
<gene>
    <name evidence="4" type="ORF">IPP15_17035</name>
</gene>
<dbReference type="InterPro" id="IPR003773">
    <property type="entry name" value="Menaquinone_biosynth"/>
</dbReference>
<evidence type="ECO:0000256" key="2">
    <source>
        <dbReference type="ARBA" id="ARBA00022428"/>
    </source>
</evidence>
<dbReference type="Proteomes" id="UP000808337">
    <property type="component" value="Unassembled WGS sequence"/>
</dbReference>
<evidence type="ECO:0000313" key="5">
    <source>
        <dbReference type="Proteomes" id="UP000808337"/>
    </source>
</evidence>
<evidence type="ECO:0000256" key="1">
    <source>
        <dbReference type="ARBA" id="ARBA00004863"/>
    </source>
</evidence>
<organism evidence="4 5">
    <name type="scientific">Candidatus Opimibacter skivensis</name>
    <dbReference type="NCBI Taxonomy" id="2982028"/>
    <lineage>
        <taxon>Bacteria</taxon>
        <taxon>Pseudomonadati</taxon>
        <taxon>Bacteroidota</taxon>
        <taxon>Saprospiria</taxon>
        <taxon>Saprospirales</taxon>
        <taxon>Saprospiraceae</taxon>
        <taxon>Candidatus Opimibacter</taxon>
    </lineage>
</organism>
<dbReference type="Pfam" id="PF02621">
    <property type="entry name" value="VitK2_biosynth"/>
    <property type="match status" value="1"/>
</dbReference>
<dbReference type="PANTHER" id="PTHR37690">
    <property type="entry name" value="CHORISMATE DEHYDRATASE"/>
    <property type="match status" value="1"/>
</dbReference>